<dbReference type="RefSeq" id="WP_055946070.1">
    <property type="nucleotide sequence ID" value="NZ_JAQDCV010000003.1"/>
</dbReference>
<dbReference type="AlphaFoldDB" id="A0AAW3JRC4"/>
<keyword evidence="1" id="KW-0472">Membrane</keyword>
<protein>
    <recommendedName>
        <fullName evidence="4">DUF2142 domain-containing protein</fullName>
    </recommendedName>
</protein>
<name>A0AAW3JRC4_9FIRM</name>
<evidence type="ECO:0000256" key="1">
    <source>
        <dbReference type="SAM" id="Phobius"/>
    </source>
</evidence>
<evidence type="ECO:0000313" key="2">
    <source>
        <dbReference type="EMBL" id="KQC84401.1"/>
    </source>
</evidence>
<feature type="transmembrane region" description="Helical" evidence="1">
    <location>
        <begin position="615"/>
        <end position="631"/>
    </location>
</feature>
<organism evidence="2 3">
    <name type="scientific">Butyribacter intestini</name>
    <dbReference type="NCBI Taxonomy" id="1703332"/>
    <lineage>
        <taxon>Bacteria</taxon>
        <taxon>Bacillati</taxon>
        <taxon>Bacillota</taxon>
        <taxon>Clostridia</taxon>
        <taxon>Lachnospirales</taxon>
        <taxon>Lachnospiraceae</taxon>
        <taxon>Butyribacter</taxon>
    </lineage>
</organism>
<feature type="transmembrane region" description="Helical" evidence="1">
    <location>
        <begin position="16"/>
        <end position="37"/>
    </location>
</feature>
<feature type="transmembrane region" description="Helical" evidence="1">
    <location>
        <begin position="562"/>
        <end position="584"/>
    </location>
</feature>
<feature type="transmembrane region" description="Helical" evidence="1">
    <location>
        <begin position="409"/>
        <end position="440"/>
    </location>
</feature>
<evidence type="ECO:0008006" key="4">
    <source>
        <dbReference type="Google" id="ProtNLM"/>
    </source>
</evidence>
<keyword evidence="1" id="KW-1133">Transmembrane helix</keyword>
<feature type="transmembrane region" description="Helical" evidence="1">
    <location>
        <begin position="381"/>
        <end position="403"/>
    </location>
</feature>
<keyword evidence="3" id="KW-1185">Reference proteome</keyword>
<feature type="transmembrane region" description="Helical" evidence="1">
    <location>
        <begin position="461"/>
        <end position="479"/>
    </location>
</feature>
<dbReference type="Proteomes" id="UP000050833">
    <property type="component" value="Unassembled WGS sequence"/>
</dbReference>
<evidence type="ECO:0000313" key="3">
    <source>
        <dbReference type="Proteomes" id="UP000050833"/>
    </source>
</evidence>
<feature type="transmembrane region" description="Helical" evidence="1">
    <location>
        <begin position="171"/>
        <end position="189"/>
    </location>
</feature>
<feature type="transmembrane region" description="Helical" evidence="1">
    <location>
        <begin position="643"/>
        <end position="662"/>
    </location>
</feature>
<reference evidence="2 3" key="1">
    <citation type="submission" date="2015-10" db="EMBL/GenBank/DDBJ databases">
        <title>Butyribacter intestini gen. nov., sp. nov., a butyric acid-producing bacterium of the family Lachnospiraceae isolated from the human faeces.</title>
        <authorList>
            <person name="Zou Y."/>
            <person name="Xue W."/>
            <person name="Luo G."/>
            <person name="Lv M."/>
        </authorList>
    </citation>
    <scope>NUCLEOTIDE SEQUENCE [LARGE SCALE GENOMIC DNA]</scope>
    <source>
        <strain evidence="2 3">TF01-11</strain>
    </source>
</reference>
<gene>
    <name evidence="2" type="ORF">APZ18_13955</name>
</gene>
<dbReference type="EMBL" id="LLKB01000006">
    <property type="protein sequence ID" value="KQC84401.1"/>
    <property type="molecule type" value="Genomic_DNA"/>
</dbReference>
<dbReference type="InterPro" id="IPR018674">
    <property type="entry name" value="DUF2142_membrane"/>
</dbReference>
<feature type="transmembrane region" description="Helical" evidence="1">
    <location>
        <begin position="519"/>
        <end position="542"/>
    </location>
</feature>
<feature type="transmembrane region" description="Helical" evidence="1">
    <location>
        <begin position="322"/>
        <end position="355"/>
    </location>
</feature>
<keyword evidence="1" id="KW-0812">Transmembrane</keyword>
<dbReference type="Pfam" id="PF09913">
    <property type="entry name" value="DUF2142"/>
    <property type="match status" value="1"/>
</dbReference>
<accession>A0AAW3JRC4</accession>
<proteinExistence type="predicted"/>
<comment type="caution">
    <text evidence="2">The sequence shown here is derived from an EMBL/GenBank/DDBJ whole genome shotgun (WGS) entry which is preliminary data.</text>
</comment>
<sequence length="663" mass="76967">MNLKKKLEDKVNKRKCLILSYQTIMLIALMLIFYVIYPSIRYDYINGKQVVGIENISGYNSYNIVDNTFNVIGDDPNFTITDDLEYINIVDIKFEQAVEDDIDIAVYYAKKTEQFSEKNVRYSKIKKGESDIKFYLKKNKYKYIRLDVEKDFILDKIELNGKRLEKNDVKFTISICIFLVIAILGAINIKNRYDKINAFLFKTVKQLDGILKQLDKKIEKIFTVVGIIMGCLFAVLIPPEQVPDEPAQYSMIENEFGFSGYYNEIYKYYEDIGATNVVRNYDVKQSKESLKKHSGDRFSKECKWTGKISIKMITHLPQGIAFFIFALLGAPIAVCMYAAEFAAVLFFVIIGYIALKIMPVKKSLLFAIMLLPMNLQQCSSVSYDAVLLPVCFLLTSYIFHLIYDYITVGYKQILCLGALSVVIMLIKPPYLLLLGLLLMLRCEKISFFDSLVYQKIKKFKYCFAVLIIFAIILGCILFRENMYVKVVLACVFNFKRYVVIVFNTLKSYAEFYTVSTIGIMGWLDTKFSICYYLFIIIFLAIIAQKDNINNRYKNGFVLRDRIIMLTIAFLIVVTIITIMFTWTFQIAEMDINVSFIEMAKYLNNTELSLGTQGRYFVPIVFLIYALLYDLVKIKDKVISIVEVIVYPIMFIYVIMQLLQRFWG</sequence>